<evidence type="ECO:0000313" key="2">
    <source>
        <dbReference type="Proteomes" id="UP001272137"/>
    </source>
</evidence>
<dbReference type="Proteomes" id="UP001272137">
    <property type="component" value="Unassembled WGS sequence"/>
</dbReference>
<gene>
    <name evidence="1" type="ORF">C7S16_6172</name>
</gene>
<organism evidence="1 2">
    <name type="scientific">Burkholderia thailandensis</name>
    <dbReference type="NCBI Taxonomy" id="57975"/>
    <lineage>
        <taxon>Bacteria</taxon>
        <taxon>Pseudomonadati</taxon>
        <taxon>Pseudomonadota</taxon>
        <taxon>Betaproteobacteria</taxon>
        <taxon>Burkholderiales</taxon>
        <taxon>Burkholderiaceae</taxon>
        <taxon>Burkholderia</taxon>
        <taxon>pseudomallei group</taxon>
    </lineage>
</organism>
<dbReference type="EMBL" id="QXCT01000001">
    <property type="protein sequence ID" value="MDW9251216.1"/>
    <property type="molecule type" value="Genomic_DNA"/>
</dbReference>
<evidence type="ECO:0000313" key="1">
    <source>
        <dbReference type="EMBL" id="MDW9251216.1"/>
    </source>
</evidence>
<accession>A0AAW9CU05</accession>
<reference evidence="1" key="1">
    <citation type="submission" date="2018-08" db="EMBL/GenBank/DDBJ databases">
        <title>Identification of Burkholderia cepacia strains that express a Burkholderia pseudomallei-like capsular polysaccharide.</title>
        <authorList>
            <person name="Burtnick M.N."/>
            <person name="Vongsouvath M."/>
            <person name="Newton P."/>
            <person name="Wuthiekanun V."/>
            <person name="Limmathurotsakul D."/>
            <person name="Brett P.J."/>
            <person name="Chantratita N."/>
            <person name="Dance D.A."/>
        </authorList>
    </citation>
    <scope>NUCLEOTIDE SEQUENCE</scope>
    <source>
        <strain evidence="1">SBXCC001</strain>
    </source>
</reference>
<proteinExistence type="predicted"/>
<name>A0AAW9CU05_BURTH</name>
<sequence>MLAFFDLRRFGDRPRAAAARAVGIAPRRIGRRPGAWPRIRPSFPLH</sequence>
<protein>
    <submittedName>
        <fullName evidence="1">Uncharacterized protein</fullName>
    </submittedName>
</protein>
<dbReference type="AlphaFoldDB" id="A0AAW9CU05"/>
<comment type="caution">
    <text evidence="1">The sequence shown here is derived from an EMBL/GenBank/DDBJ whole genome shotgun (WGS) entry which is preliminary data.</text>
</comment>